<accession>A0A4Z0Q6S0</accession>
<dbReference type="OrthoDB" id="1522603at2"/>
<dbReference type="CDD" id="cd00293">
    <property type="entry name" value="USP-like"/>
    <property type="match status" value="2"/>
</dbReference>
<dbReference type="AlphaFoldDB" id="A0A4Z0Q6S0"/>
<dbReference type="InterPro" id="IPR006016">
    <property type="entry name" value="UspA"/>
</dbReference>
<gene>
    <name evidence="3" type="ORF">E5K00_09250</name>
</gene>
<feature type="domain" description="UspA" evidence="2">
    <location>
        <begin position="158"/>
        <end position="280"/>
    </location>
</feature>
<keyword evidence="4" id="KW-1185">Reference proteome</keyword>
<reference evidence="3 4" key="1">
    <citation type="submission" date="2019-04" db="EMBL/GenBank/DDBJ databases">
        <authorList>
            <person name="Feng G."/>
            <person name="Zhang J."/>
            <person name="Zhu H."/>
        </authorList>
    </citation>
    <scope>NUCLEOTIDE SEQUENCE [LARGE SCALE GENOMIC DNA]</scope>
    <source>
        <strain evidence="3 4">JCM 31653</strain>
    </source>
</reference>
<evidence type="ECO:0000313" key="3">
    <source>
        <dbReference type="EMBL" id="TGE25354.1"/>
    </source>
</evidence>
<evidence type="ECO:0000259" key="2">
    <source>
        <dbReference type="Pfam" id="PF00582"/>
    </source>
</evidence>
<dbReference type="InterPro" id="IPR006015">
    <property type="entry name" value="Universal_stress_UspA"/>
</dbReference>
<dbReference type="PANTHER" id="PTHR46268">
    <property type="entry name" value="STRESS RESPONSE PROTEIN NHAX"/>
    <property type="match status" value="1"/>
</dbReference>
<name>A0A4Z0Q6S0_9BACT</name>
<evidence type="ECO:0000313" key="4">
    <source>
        <dbReference type="Proteomes" id="UP000297549"/>
    </source>
</evidence>
<feature type="domain" description="UspA" evidence="2">
    <location>
        <begin position="1"/>
        <end position="149"/>
    </location>
</feature>
<sequence length="281" mass="31075">MKNLLVPTDFSPAAHNAFEVALRLAQRTGGSITLLHVEEQHDTPRFSSSGGRIGGSTIEDVFMIKLLQKIKHQMHELMAEGQRLVPEVPVQDVLRTSTLVQSVLDVIAERNIDLVVMGAQKHSAWQHFFAGSNTERLVRTAPCPVLTVKHPEMQFNVQHIVFPSDFSAEADRAVPDLQRIQAVFPDATLHLLKVVPDIDQYSEAMARIQSFAERHHLAHCEAEVIDAADVSVGIPLFAQQAHADLVVMPTHAHTGLSHYLHHNVAENVAVHAAPPVLTFRV</sequence>
<dbReference type="PRINTS" id="PR01438">
    <property type="entry name" value="UNVRSLSTRESS"/>
</dbReference>
<protein>
    <submittedName>
        <fullName evidence="3">Universal stress protein</fullName>
    </submittedName>
</protein>
<organism evidence="3 4">
    <name type="scientific">Hymenobacter aquaticus</name>
    <dbReference type="NCBI Taxonomy" id="1867101"/>
    <lineage>
        <taxon>Bacteria</taxon>
        <taxon>Pseudomonadati</taxon>
        <taxon>Bacteroidota</taxon>
        <taxon>Cytophagia</taxon>
        <taxon>Cytophagales</taxon>
        <taxon>Hymenobacteraceae</taxon>
        <taxon>Hymenobacter</taxon>
    </lineage>
</organism>
<dbReference type="EMBL" id="SRLC01000001">
    <property type="protein sequence ID" value="TGE25354.1"/>
    <property type="molecule type" value="Genomic_DNA"/>
</dbReference>
<comment type="caution">
    <text evidence="3">The sequence shown here is derived from an EMBL/GenBank/DDBJ whole genome shotgun (WGS) entry which is preliminary data.</text>
</comment>
<dbReference type="RefSeq" id="WP_135462931.1">
    <property type="nucleotide sequence ID" value="NZ_SRLC01000001.1"/>
</dbReference>
<dbReference type="Proteomes" id="UP000297549">
    <property type="component" value="Unassembled WGS sequence"/>
</dbReference>
<dbReference type="Gene3D" id="3.40.50.620">
    <property type="entry name" value="HUPs"/>
    <property type="match status" value="2"/>
</dbReference>
<evidence type="ECO:0000256" key="1">
    <source>
        <dbReference type="ARBA" id="ARBA00008791"/>
    </source>
</evidence>
<dbReference type="SUPFAM" id="SSF52402">
    <property type="entry name" value="Adenine nucleotide alpha hydrolases-like"/>
    <property type="match status" value="2"/>
</dbReference>
<dbReference type="PANTHER" id="PTHR46268:SF6">
    <property type="entry name" value="UNIVERSAL STRESS PROTEIN UP12"/>
    <property type="match status" value="1"/>
</dbReference>
<dbReference type="InterPro" id="IPR014729">
    <property type="entry name" value="Rossmann-like_a/b/a_fold"/>
</dbReference>
<proteinExistence type="inferred from homology"/>
<comment type="similarity">
    <text evidence="1">Belongs to the universal stress protein A family.</text>
</comment>
<dbReference type="Pfam" id="PF00582">
    <property type="entry name" value="Usp"/>
    <property type="match status" value="2"/>
</dbReference>